<name>A0ABU9T853_9HYPH</name>
<organism evidence="1 2">
    <name type="scientific">Ahrensia kielensis</name>
    <dbReference type="NCBI Taxonomy" id="76980"/>
    <lineage>
        <taxon>Bacteria</taxon>
        <taxon>Pseudomonadati</taxon>
        <taxon>Pseudomonadota</taxon>
        <taxon>Alphaproteobacteria</taxon>
        <taxon>Hyphomicrobiales</taxon>
        <taxon>Ahrensiaceae</taxon>
        <taxon>Ahrensia</taxon>
    </lineage>
</organism>
<evidence type="ECO:0000313" key="2">
    <source>
        <dbReference type="Proteomes" id="UP001477870"/>
    </source>
</evidence>
<dbReference type="EMBL" id="JBBMQO010000006">
    <property type="protein sequence ID" value="MEM5502309.1"/>
    <property type="molecule type" value="Genomic_DNA"/>
</dbReference>
<sequence length="362" mass="38473">MPSQAQKHVTHNEAIRMLDSLVQLAVVSASLSTPPIAPDEGTRYIVADNAVGAWQGHEQKLAAYADGAWLFFPPKEGWLVWDTETATSLIYADSLWGLYADKLLTSVENAQINNLGVNTGPDPNNALSVRGNASLFTHNGSDHRVSINKVAGSATASVLFQTAWGGRAEFGLIGSDDFSIKTSEDGSNWLTALQVNKTSGEVDFPEGVLSRGSKAGLDLNVNAGLELTGYTNTTTTLARVTDNASITATRSDTSLLITMVLSGVIRATAGGDDALALIKPGYEKGGTITETFRDHLIGALDTQGSAPTSTNAFYLASPASFILTPAMKDGNEWKPLFLGRCNAAGMFLQCFGFSWSAIEFRN</sequence>
<dbReference type="RefSeq" id="WP_342848731.1">
    <property type="nucleotide sequence ID" value="NZ_JBBMQO010000006.1"/>
</dbReference>
<dbReference type="InterPro" id="IPR021251">
    <property type="entry name" value="DUF2793"/>
</dbReference>
<accession>A0ABU9T853</accession>
<protein>
    <submittedName>
        <fullName evidence="1">DUF2793 domain-containing protein</fullName>
    </submittedName>
</protein>
<dbReference type="Proteomes" id="UP001477870">
    <property type="component" value="Unassembled WGS sequence"/>
</dbReference>
<evidence type="ECO:0000313" key="1">
    <source>
        <dbReference type="EMBL" id="MEM5502309.1"/>
    </source>
</evidence>
<gene>
    <name evidence="1" type="ORF">WNY59_12005</name>
</gene>
<dbReference type="Pfam" id="PF10983">
    <property type="entry name" value="DUF2793"/>
    <property type="match status" value="1"/>
</dbReference>
<comment type="caution">
    <text evidence="1">The sequence shown here is derived from an EMBL/GenBank/DDBJ whole genome shotgun (WGS) entry which is preliminary data.</text>
</comment>
<proteinExistence type="predicted"/>
<keyword evidence="2" id="KW-1185">Reference proteome</keyword>
<reference evidence="1 2" key="1">
    <citation type="submission" date="2024-03" db="EMBL/GenBank/DDBJ databases">
        <title>Community enrichment and isolation of bacterial strains for fucoidan degradation.</title>
        <authorList>
            <person name="Sichert A."/>
        </authorList>
    </citation>
    <scope>NUCLEOTIDE SEQUENCE [LARGE SCALE GENOMIC DNA]</scope>
    <source>
        <strain evidence="1 2">AS62</strain>
    </source>
</reference>